<feature type="region of interest" description="Disordered" evidence="1">
    <location>
        <begin position="205"/>
        <end position="225"/>
    </location>
</feature>
<gene>
    <name evidence="2" type="ORF">EDB92DRAFT_2040054</name>
</gene>
<protein>
    <submittedName>
        <fullName evidence="2">Uncharacterized protein</fullName>
    </submittedName>
</protein>
<dbReference type="AlphaFoldDB" id="A0AAD4Q6T9"/>
<feature type="region of interest" description="Disordered" evidence="1">
    <location>
        <begin position="253"/>
        <end position="282"/>
    </location>
</feature>
<evidence type="ECO:0000256" key="1">
    <source>
        <dbReference type="SAM" id="MobiDB-lite"/>
    </source>
</evidence>
<evidence type="ECO:0000313" key="2">
    <source>
        <dbReference type="EMBL" id="KAH8982961.1"/>
    </source>
</evidence>
<organism evidence="2 3">
    <name type="scientific">Lactarius akahatsu</name>
    <dbReference type="NCBI Taxonomy" id="416441"/>
    <lineage>
        <taxon>Eukaryota</taxon>
        <taxon>Fungi</taxon>
        <taxon>Dikarya</taxon>
        <taxon>Basidiomycota</taxon>
        <taxon>Agaricomycotina</taxon>
        <taxon>Agaricomycetes</taxon>
        <taxon>Russulales</taxon>
        <taxon>Russulaceae</taxon>
        <taxon>Lactarius</taxon>
    </lineage>
</organism>
<comment type="caution">
    <text evidence="2">The sequence shown here is derived from an EMBL/GenBank/DDBJ whole genome shotgun (WGS) entry which is preliminary data.</text>
</comment>
<name>A0AAD4Q6T9_9AGAM</name>
<proteinExistence type="predicted"/>
<evidence type="ECO:0000313" key="3">
    <source>
        <dbReference type="Proteomes" id="UP001201163"/>
    </source>
</evidence>
<reference evidence="2" key="1">
    <citation type="submission" date="2022-01" db="EMBL/GenBank/DDBJ databases">
        <title>Comparative genomics reveals a dynamic genome evolution in the ectomycorrhizal milk-cap (Lactarius) mushrooms.</title>
        <authorList>
            <consortium name="DOE Joint Genome Institute"/>
            <person name="Lebreton A."/>
            <person name="Tang N."/>
            <person name="Kuo A."/>
            <person name="LaButti K."/>
            <person name="Drula E."/>
            <person name="Barry K."/>
            <person name="Clum A."/>
            <person name="Lipzen A."/>
            <person name="Mousain D."/>
            <person name="Ng V."/>
            <person name="Wang R."/>
            <person name="Wang X."/>
            <person name="Dai Y."/>
            <person name="Henrissat B."/>
            <person name="Grigoriev I.V."/>
            <person name="Guerin-Laguette A."/>
            <person name="Yu F."/>
            <person name="Martin F.M."/>
        </authorList>
    </citation>
    <scope>NUCLEOTIDE SEQUENCE</scope>
    <source>
        <strain evidence="2">QP</strain>
    </source>
</reference>
<feature type="compositionally biased region" description="Polar residues" evidence="1">
    <location>
        <begin position="273"/>
        <end position="282"/>
    </location>
</feature>
<sequence length="294" mass="32569">MSRLRFLAGRSEKRFECRGGSADIFQAIQQTREFRTAVVGLRPATGAVAPVFTPPIDTVFLSGISYLHRSMPSTGVCRSGTSKRWCIGDACHLRLNQGAEMRESTRRDARDERVEKEIRVLRPARIPGAVEWPDFICTKRTVRKGVTWCWYIHQQGEADGAIGRRQGDVGTKGAGLVRVKQEVYRLLETMGRCGREVLWAKRGDSMKGRWRPESSTPLRLPDRRDKSSTLAPIDLFTAEGKRLYLPQILQNSAAASSPETGPSGPLTLDDGSPTASSSATNSLDPTALRMCTYI</sequence>
<keyword evidence="3" id="KW-1185">Reference proteome</keyword>
<dbReference type="EMBL" id="JAKELL010000094">
    <property type="protein sequence ID" value="KAH8982961.1"/>
    <property type="molecule type" value="Genomic_DNA"/>
</dbReference>
<dbReference type="Proteomes" id="UP001201163">
    <property type="component" value="Unassembled WGS sequence"/>
</dbReference>
<accession>A0AAD4Q6T9</accession>